<evidence type="ECO:0000256" key="5">
    <source>
        <dbReference type="ARBA" id="ARBA00022575"/>
    </source>
</evidence>
<dbReference type="SUPFAM" id="SSF52343">
    <property type="entry name" value="Ferredoxin reductase-like, C-terminal NADP-linked domain"/>
    <property type="match status" value="1"/>
</dbReference>
<evidence type="ECO:0000256" key="2">
    <source>
        <dbReference type="ARBA" id="ARBA00001974"/>
    </source>
</evidence>
<keyword evidence="7" id="KW-0285">Flavoprotein</keyword>
<dbReference type="InterPro" id="IPR001433">
    <property type="entry name" value="OxRdtase_FAD/NAD-bd"/>
</dbReference>
<dbReference type="EMBL" id="KV454009">
    <property type="protein sequence ID" value="ODQ44054.1"/>
    <property type="molecule type" value="Genomic_DNA"/>
</dbReference>
<dbReference type="GO" id="GO:0008941">
    <property type="term" value="F:nitric oxide dioxygenase NAD(P)H activity"/>
    <property type="evidence" value="ECO:0007669"/>
    <property type="project" value="UniProtKB-EC"/>
</dbReference>
<dbReference type="InterPro" id="IPR008333">
    <property type="entry name" value="Cbr1-like_FAD-bd_dom"/>
</dbReference>
<dbReference type="GO" id="GO:0046872">
    <property type="term" value="F:metal ion binding"/>
    <property type="evidence" value="ECO:0007669"/>
    <property type="project" value="UniProtKB-KW"/>
</dbReference>
<dbReference type="GO" id="GO:0019825">
    <property type="term" value="F:oxygen binding"/>
    <property type="evidence" value="ECO:0007669"/>
    <property type="project" value="InterPro"/>
</dbReference>
<dbReference type="Pfam" id="PF00175">
    <property type="entry name" value="NAD_binding_1"/>
    <property type="match status" value="1"/>
</dbReference>
<comment type="catalytic activity">
    <reaction evidence="13">
        <text>2 nitric oxide + NADH + 2 O2 = 2 nitrate + NAD(+) + H(+)</text>
        <dbReference type="Rhea" id="RHEA:19469"/>
        <dbReference type="ChEBI" id="CHEBI:15378"/>
        <dbReference type="ChEBI" id="CHEBI:15379"/>
        <dbReference type="ChEBI" id="CHEBI:16480"/>
        <dbReference type="ChEBI" id="CHEBI:17632"/>
        <dbReference type="ChEBI" id="CHEBI:57540"/>
        <dbReference type="ChEBI" id="CHEBI:57945"/>
        <dbReference type="EC" id="1.14.12.17"/>
    </reaction>
</comment>
<protein>
    <recommendedName>
        <fullName evidence="4">nitric oxide dioxygenase</fullName>
        <ecNumber evidence="4">1.14.12.17</ecNumber>
    </recommendedName>
</protein>
<evidence type="ECO:0000256" key="6">
    <source>
        <dbReference type="ARBA" id="ARBA00022617"/>
    </source>
</evidence>
<evidence type="ECO:0000256" key="9">
    <source>
        <dbReference type="ARBA" id="ARBA00022827"/>
    </source>
</evidence>
<evidence type="ECO:0000313" key="18">
    <source>
        <dbReference type="Proteomes" id="UP000094455"/>
    </source>
</evidence>
<evidence type="ECO:0000259" key="16">
    <source>
        <dbReference type="PROSITE" id="PS51384"/>
    </source>
</evidence>
<evidence type="ECO:0000256" key="11">
    <source>
        <dbReference type="ARBA" id="ARBA00023004"/>
    </source>
</evidence>
<dbReference type="GO" id="GO:0046210">
    <property type="term" value="P:nitric oxide catabolic process"/>
    <property type="evidence" value="ECO:0007669"/>
    <property type="project" value="TreeGrafter"/>
</dbReference>
<dbReference type="STRING" id="763406.A0A1E3NCZ3"/>
<dbReference type="GO" id="GO:0071500">
    <property type="term" value="P:cellular response to nitrosative stress"/>
    <property type="evidence" value="ECO:0007669"/>
    <property type="project" value="EnsemblFungi"/>
</dbReference>
<evidence type="ECO:0000256" key="7">
    <source>
        <dbReference type="ARBA" id="ARBA00022630"/>
    </source>
</evidence>
<keyword evidence="10" id="KW-0521">NADP</keyword>
<keyword evidence="9" id="KW-0274">FAD</keyword>
<dbReference type="PANTHER" id="PTHR43396">
    <property type="entry name" value="FLAVOHEMOPROTEIN"/>
    <property type="match status" value="1"/>
</dbReference>
<dbReference type="GO" id="GO:0070458">
    <property type="term" value="P:cellular detoxification of nitrogen compound"/>
    <property type="evidence" value="ECO:0007669"/>
    <property type="project" value="EnsemblFungi"/>
</dbReference>
<evidence type="ECO:0000256" key="3">
    <source>
        <dbReference type="ARBA" id="ARBA00006401"/>
    </source>
</evidence>
<evidence type="ECO:0000313" key="17">
    <source>
        <dbReference type="EMBL" id="ODQ44054.1"/>
    </source>
</evidence>
<dbReference type="PRINTS" id="PR00406">
    <property type="entry name" value="CYTB5RDTASE"/>
</dbReference>
<name>A0A1E3NCZ3_9ASCO</name>
<keyword evidence="12" id="KW-0520">NAD</keyword>
<dbReference type="EC" id="1.14.12.17" evidence="4"/>
<dbReference type="GO" id="GO:0020037">
    <property type="term" value="F:heme binding"/>
    <property type="evidence" value="ECO:0007669"/>
    <property type="project" value="InterPro"/>
</dbReference>
<proteinExistence type="inferred from homology"/>
<evidence type="ECO:0000256" key="13">
    <source>
        <dbReference type="ARBA" id="ARBA00048649"/>
    </source>
</evidence>
<dbReference type="PROSITE" id="PS01033">
    <property type="entry name" value="GLOBIN"/>
    <property type="match status" value="1"/>
</dbReference>
<feature type="domain" description="Globin" evidence="15">
    <location>
        <begin position="11"/>
        <end position="149"/>
    </location>
</feature>
<dbReference type="Gene3D" id="1.10.490.10">
    <property type="entry name" value="Globins"/>
    <property type="match status" value="1"/>
</dbReference>
<dbReference type="InterPro" id="IPR012292">
    <property type="entry name" value="Globin/Proto"/>
</dbReference>
<gene>
    <name evidence="17" type="ORF">PICMEDRAFT_18528</name>
</gene>
<keyword evidence="18" id="KW-1185">Reference proteome</keyword>
<keyword evidence="11" id="KW-0408">Iron</keyword>
<evidence type="ECO:0000256" key="12">
    <source>
        <dbReference type="ARBA" id="ARBA00023027"/>
    </source>
</evidence>
<evidence type="ECO:0000256" key="8">
    <source>
        <dbReference type="ARBA" id="ARBA00022723"/>
    </source>
</evidence>
<dbReference type="Proteomes" id="UP000094455">
    <property type="component" value="Unassembled WGS sequence"/>
</dbReference>
<dbReference type="Pfam" id="PF00042">
    <property type="entry name" value="Globin"/>
    <property type="match status" value="1"/>
</dbReference>
<evidence type="ECO:0000256" key="4">
    <source>
        <dbReference type="ARBA" id="ARBA00012229"/>
    </source>
</evidence>
<organism evidence="17 18">
    <name type="scientific">Pichia membranifaciens NRRL Y-2026</name>
    <dbReference type="NCBI Taxonomy" id="763406"/>
    <lineage>
        <taxon>Eukaryota</taxon>
        <taxon>Fungi</taxon>
        <taxon>Dikarya</taxon>
        <taxon>Ascomycota</taxon>
        <taxon>Saccharomycotina</taxon>
        <taxon>Pichiomycetes</taxon>
        <taxon>Pichiales</taxon>
        <taxon>Pichiaceae</taxon>
        <taxon>Pichia</taxon>
    </lineage>
</organism>
<comment type="similarity">
    <text evidence="3">In the C-terminal section; belongs to the flavoprotein pyridine nucleotide cytochrome reductase family.</text>
</comment>
<dbReference type="AlphaFoldDB" id="A0A1E3NCZ3"/>
<evidence type="ECO:0000256" key="10">
    <source>
        <dbReference type="ARBA" id="ARBA00022857"/>
    </source>
</evidence>
<dbReference type="InterPro" id="IPR000971">
    <property type="entry name" value="Globin"/>
</dbReference>
<dbReference type="PANTHER" id="PTHR43396:SF3">
    <property type="entry name" value="FLAVOHEMOPROTEIN"/>
    <property type="match status" value="1"/>
</dbReference>
<evidence type="ECO:0000256" key="14">
    <source>
        <dbReference type="ARBA" id="ARBA00049433"/>
    </source>
</evidence>
<evidence type="ECO:0000256" key="1">
    <source>
        <dbReference type="ARBA" id="ARBA00001970"/>
    </source>
</evidence>
<feature type="domain" description="FAD-binding FR-type" evidence="16">
    <location>
        <begin position="158"/>
        <end position="262"/>
    </location>
</feature>
<dbReference type="SUPFAM" id="SSF63380">
    <property type="entry name" value="Riboflavin synthase domain-like"/>
    <property type="match status" value="1"/>
</dbReference>
<dbReference type="InterPro" id="IPR009050">
    <property type="entry name" value="Globin-like_sf"/>
</dbReference>
<dbReference type="Gene3D" id="3.40.50.80">
    <property type="entry name" value="Nucleotide-binding domain of ferredoxin-NADP reductase (FNR) module"/>
    <property type="match status" value="1"/>
</dbReference>
<dbReference type="InterPro" id="IPR039261">
    <property type="entry name" value="FNR_nucleotide-bd"/>
</dbReference>
<dbReference type="GeneID" id="30178731"/>
<dbReference type="SUPFAM" id="SSF46458">
    <property type="entry name" value="Globin-like"/>
    <property type="match status" value="1"/>
</dbReference>
<dbReference type="Pfam" id="PF00970">
    <property type="entry name" value="FAD_binding_6"/>
    <property type="match status" value="1"/>
</dbReference>
<evidence type="ECO:0000259" key="15">
    <source>
        <dbReference type="PROSITE" id="PS01033"/>
    </source>
</evidence>
<sequence>MASKQIFKIVPLTPSEISFLQSLAPAVKEVGVKVTSTMYQYMFQTHPEVKSYFNMTNQRTGRQPKVLAFSLYQYILHLNDLTPINGFVKQIVIKHCGLGIAPEQYPVVGSCLVHAFKEVLGPEAADEHFVNVLTKAYGNLAQTLIDAEESVYQGLQWRGCKDFKVVKLEKEAADVTSVYLTPVDGTKLLPIIPGQYISLNWDVQDETVQPREYSISHNLINNEYRISVRKLVNGKVSTFVNTKLQVGDVVPVHAPIGNMTYDATSGKPKIAVLAGGIGITPMITIMQAALKNGQSVELFYSNRTVDSEPFKKTFENWRSEYPDTFKLKNYISGNGKKLTISELEHIVPSEYDVYLLGPVGYMHEFKTYLTNKGVSDVKMEFFGPTDPDV</sequence>
<dbReference type="InterPro" id="IPR017938">
    <property type="entry name" value="Riboflavin_synthase-like_b-brl"/>
</dbReference>
<dbReference type="CDD" id="cd06184">
    <property type="entry name" value="flavohem_like_fad_nad_binding"/>
    <property type="match status" value="1"/>
</dbReference>
<dbReference type="InterPro" id="IPR017927">
    <property type="entry name" value="FAD-bd_FR_type"/>
</dbReference>
<reference evidence="17 18" key="1">
    <citation type="journal article" date="2016" name="Proc. Natl. Acad. Sci. U.S.A.">
        <title>Comparative genomics of biotechnologically important yeasts.</title>
        <authorList>
            <person name="Riley R."/>
            <person name="Haridas S."/>
            <person name="Wolfe K.H."/>
            <person name="Lopes M.R."/>
            <person name="Hittinger C.T."/>
            <person name="Goeker M."/>
            <person name="Salamov A.A."/>
            <person name="Wisecaver J.H."/>
            <person name="Long T.M."/>
            <person name="Calvey C.H."/>
            <person name="Aerts A.L."/>
            <person name="Barry K.W."/>
            <person name="Choi C."/>
            <person name="Clum A."/>
            <person name="Coughlan A.Y."/>
            <person name="Deshpande S."/>
            <person name="Douglass A.P."/>
            <person name="Hanson S.J."/>
            <person name="Klenk H.-P."/>
            <person name="LaButti K.M."/>
            <person name="Lapidus A."/>
            <person name="Lindquist E.A."/>
            <person name="Lipzen A.M."/>
            <person name="Meier-Kolthoff J.P."/>
            <person name="Ohm R.A."/>
            <person name="Otillar R.P."/>
            <person name="Pangilinan J.L."/>
            <person name="Peng Y."/>
            <person name="Rokas A."/>
            <person name="Rosa C.A."/>
            <person name="Scheuner C."/>
            <person name="Sibirny A.A."/>
            <person name="Slot J.C."/>
            <person name="Stielow J.B."/>
            <person name="Sun H."/>
            <person name="Kurtzman C.P."/>
            <person name="Blackwell M."/>
            <person name="Grigoriev I.V."/>
            <person name="Jeffries T.W."/>
        </authorList>
    </citation>
    <scope>NUCLEOTIDE SEQUENCE [LARGE SCALE GENOMIC DNA]</scope>
    <source>
        <strain evidence="17 18">NRRL Y-2026</strain>
    </source>
</reference>
<dbReference type="RefSeq" id="XP_019015167.1">
    <property type="nucleotide sequence ID" value="XM_019162044.1"/>
</dbReference>
<comment type="cofactor">
    <cofactor evidence="2">
        <name>FAD</name>
        <dbReference type="ChEBI" id="CHEBI:57692"/>
    </cofactor>
</comment>
<keyword evidence="5" id="KW-0216">Detoxification</keyword>
<comment type="cofactor">
    <cofactor evidence="1">
        <name>heme b</name>
        <dbReference type="ChEBI" id="CHEBI:60344"/>
    </cofactor>
</comment>
<dbReference type="OrthoDB" id="436496at2759"/>
<dbReference type="GO" id="GO:0071949">
    <property type="term" value="F:FAD binding"/>
    <property type="evidence" value="ECO:0007669"/>
    <property type="project" value="TreeGrafter"/>
</dbReference>
<keyword evidence="6" id="KW-0349">Heme</keyword>
<dbReference type="PROSITE" id="PS51384">
    <property type="entry name" value="FAD_FR"/>
    <property type="match status" value="1"/>
</dbReference>
<keyword evidence="8" id="KW-0479">Metal-binding</keyword>
<comment type="catalytic activity">
    <reaction evidence="14">
        <text>2 nitric oxide + NADPH + 2 O2 = 2 nitrate + NADP(+) + H(+)</text>
        <dbReference type="Rhea" id="RHEA:19465"/>
        <dbReference type="ChEBI" id="CHEBI:15378"/>
        <dbReference type="ChEBI" id="CHEBI:15379"/>
        <dbReference type="ChEBI" id="CHEBI:16480"/>
        <dbReference type="ChEBI" id="CHEBI:17632"/>
        <dbReference type="ChEBI" id="CHEBI:57783"/>
        <dbReference type="ChEBI" id="CHEBI:58349"/>
        <dbReference type="EC" id="1.14.12.17"/>
    </reaction>
</comment>
<accession>A0A1E3NCZ3</accession>
<dbReference type="Gene3D" id="2.40.30.10">
    <property type="entry name" value="Translation factors"/>
    <property type="match status" value="1"/>
</dbReference>